<reference evidence="9" key="1">
    <citation type="submission" date="2020-10" db="EMBL/GenBank/DDBJ databases">
        <authorList>
            <person name="Han B."/>
            <person name="Lu T."/>
            <person name="Zhao Q."/>
            <person name="Huang X."/>
            <person name="Zhao Y."/>
        </authorList>
    </citation>
    <scope>NUCLEOTIDE SEQUENCE</scope>
</reference>
<feature type="compositionally biased region" description="Basic residues" evidence="7">
    <location>
        <begin position="170"/>
        <end position="179"/>
    </location>
</feature>
<dbReference type="InterPro" id="IPR038933">
    <property type="entry name" value="Ovate"/>
</dbReference>
<dbReference type="Proteomes" id="UP000604825">
    <property type="component" value="Unassembled WGS sequence"/>
</dbReference>
<proteinExistence type="predicted"/>
<sequence length="294" mass="32309">MLAPKWFQKLRRRRSKGKQQSPCRSLAAAEADKDAPAPAQQGQQCPSLLPAPPCAVSPNRASYYFASADRARQDRDLPCAADAVAGLLDVRVDVVHRRAGDRRLGGLDAPPGTPELKLRRIVTRPVPVAVADASESGGGGVSSATTSAATTPSTRARGFHVKPPLAGGRRQQRRRRRRSESRDHYDSVAIKKGKAAAEEEEEVSPPTSLRVPTQQRRRRWLYESLVVVKTSSDPERELAESMSEMVVANGIRSSEDLEELLACYLALNAAEHHRAVVAAFRHVWLLLDKHRLLI</sequence>
<dbReference type="InterPro" id="IPR006458">
    <property type="entry name" value="Ovate_C"/>
</dbReference>
<evidence type="ECO:0000256" key="3">
    <source>
        <dbReference type="ARBA" id="ARBA00023015"/>
    </source>
</evidence>
<evidence type="ECO:0000256" key="5">
    <source>
        <dbReference type="ARBA" id="ARBA00023242"/>
    </source>
</evidence>
<dbReference type="GO" id="GO:0005634">
    <property type="term" value="C:nucleus"/>
    <property type="evidence" value="ECO:0007669"/>
    <property type="project" value="UniProtKB-SubCell"/>
</dbReference>
<dbReference type="EMBL" id="CAJGYO010000002">
    <property type="protein sequence ID" value="CAD6211107.1"/>
    <property type="molecule type" value="Genomic_DNA"/>
</dbReference>
<keyword evidence="3 6" id="KW-0805">Transcription regulation</keyword>
<dbReference type="PANTHER" id="PTHR33057">
    <property type="entry name" value="TRANSCRIPTION REPRESSOR OFP7-RELATED"/>
    <property type="match status" value="1"/>
</dbReference>
<evidence type="ECO:0000313" key="10">
    <source>
        <dbReference type="Proteomes" id="UP000604825"/>
    </source>
</evidence>
<evidence type="ECO:0000256" key="4">
    <source>
        <dbReference type="ARBA" id="ARBA00023163"/>
    </source>
</evidence>
<name>A0A811MVD6_9POAL</name>
<evidence type="ECO:0000256" key="2">
    <source>
        <dbReference type="ARBA" id="ARBA00022491"/>
    </source>
</evidence>
<evidence type="ECO:0000256" key="6">
    <source>
        <dbReference type="RuleBase" id="RU367028"/>
    </source>
</evidence>
<dbReference type="AlphaFoldDB" id="A0A811MVD6"/>
<organism evidence="9 10">
    <name type="scientific">Miscanthus lutarioriparius</name>
    <dbReference type="NCBI Taxonomy" id="422564"/>
    <lineage>
        <taxon>Eukaryota</taxon>
        <taxon>Viridiplantae</taxon>
        <taxon>Streptophyta</taxon>
        <taxon>Embryophyta</taxon>
        <taxon>Tracheophyta</taxon>
        <taxon>Spermatophyta</taxon>
        <taxon>Magnoliopsida</taxon>
        <taxon>Liliopsida</taxon>
        <taxon>Poales</taxon>
        <taxon>Poaceae</taxon>
        <taxon>PACMAD clade</taxon>
        <taxon>Panicoideae</taxon>
        <taxon>Andropogonodae</taxon>
        <taxon>Andropogoneae</taxon>
        <taxon>Saccharinae</taxon>
        <taxon>Miscanthus</taxon>
    </lineage>
</organism>
<evidence type="ECO:0000256" key="1">
    <source>
        <dbReference type="ARBA" id="ARBA00004123"/>
    </source>
</evidence>
<feature type="compositionally biased region" description="Low complexity" evidence="7">
    <location>
        <begin position="142"/>
        <end position="156"/>
    </location>
</feature>
<comment type="subcellular location">
    <subcellularLocation>
        <location evidence="1 6">Nucleus</location>
    </subcellularLocation>
</comment>
<comment type="function">
    <text evidence="6">Transcriptional repressor that regulates multiple aspects of plant growth and development.</text>
</comment>
<feature type="region of interest" description="Disordered" evidence="7">
    <location>
        <begin position="1"/>
        <end position="50"/>
    </location>
</feature>
<feature type="compositionally biased region" description="Basic residues" evidence="7">
    <location>
        <begin position="8"/>
        <end position="17"/>
    </location>
</feature>
<accession>A0A811MVD6</accession>
<feature type="region of interest" description="Disordered" evidence="7">
    <location>
        <begin position="131"/>
        <end position="210"/>
    </location>
</feature>
<keyword evidence="5 6" id="KW-0539">Nucleus</keyword>
<dbReference type="OrthoDB" id="1928390at2759"/>
<dbReference type="NCBIfam" id="TIGR01568">
    <property type="entry name" value="A_thal_3678"/>
    <property type="match status" value="1"/>
</dbReference>
<comment type="caution">
    <text evidence="9">The sequence shown here is derived from an EMBL/GenBank/DDBJ whole genome shotgun (WGS) entry which is preliminary data.</text>
</comment>
<dbReference type="GO" id="GO:0045892">
    <property type="term" value="P:negative regulation of DNA-templated transcription"/>
    <property type="evidence" value="ECO:0007669"/>
    <property type="project" value="UniProtKB-UniRule"/>
</dbReference>
<dbReference type="PROSITE" id="PS51754">
    <property type="entry name" value="OVATE"/>
    <property type="match status" value="1"/>
</dbReference>
<evidence type="ECO:0000256" key="7">
    <source>
        <dbReference type="SAM" id="MobiDB-lite"/>
    </source>
</evidence>
<feature type="domain" description="OVATE" evidence="8">
    <location>
        <begin position="227"/>
        <end position="286"/>
    </location>
</feature>
<dbReference type="PANTHER" id="PTHR33057:SF23">
    <property type="entry name" value="TRANSCRIPTION REPRESSOR"/>
    <property type="match status" value="1"/>
</dbReference>
<evidence type="ECO:0000313" key="9">
    <source>
        <dbReference type="EMBL" id="CAD6211107.1"/>
    </source>
</evidence>
<protein>
    <recommendedName>
        <fullName evidence="6">Transcription repressor</fullName>
    </recommendedName>
    <alternativeName>
        <fullName evidence="6">Ovate family protein</fullName>
    </alternativeName>
</protein>
<gene>
    <name evidence="9" type="ORF">NCGR_LOCUS7117</name>
</gene>
<keyword evidence="2 6" id="KW-0678">Repressor</keyword>
<keyword evidence="4 6" id="KW-0804">Transcription</keyword>
<dbReference type="Pfam" id="PF04844">
    <property type="entry name" value="Ovate"/>
    <property type="match status" value="1"/>
</dbReference>
<evidence type="ECO:0000259" key="8">
    <source>
        <dbReference type="PROSITE" id="PS51754"/>
    </source>
</evidence>
<keyword evidence="10" id="KW-1185">Reference proteome</keyword>